<dbReference type="Proteomes" id="UP001296706">
    <property type="component" value="Unassembled WGS sequence"/>
</dbReference>
<keyword evidence="2" id="KW-0808">Transferase</keyword>
<accession>A0ABX1RMZ5</accession>
<sequence>MSRFLFLPMPGHGHVNPTLAVATELVARGHQVTYLLPDQFRDTVAATGAELVEYPAPPFQPPKPGEAVEGHLAALMQQLTATAEQVAPLLLDLYDRQRPDLVVGENFSIWGTLLVAARSARAVQLSASYPPGPQSPVTRRFPAAGNAGPPPVDTTRLAAAADRYGVRVADPASLIWGHTLPTVVFMPAEFHPFHEALGDTVHFVGPALGRPEPADGFDLSAWKTTPGVYVSLGTAFNERKEFFRACLEAFAHSDRPVLVNHGRRLGAADFPAVPDNNIVLASHVPQLRVLEHAAAFVTHGGMGSTMEAIFHGVPMVVVPQMVEQEATADRVAELGLGVQLDPADATPGALAKAVDTVVSDPAYRAACARMGALARAAGGAPAAADVLEAAAT</sequence>
<reference evidence="4 5" key="1">
    <citation type="submission" date="2020-04" db="EMBL/GenBank/DDBJ databases">
        <authorList>
            <person name="Klaysubun C."/>
            <person name="Duangmal K."/>
            <person name="Lipun K."/>
        </authorList>
    </citation>
    <scope>NUCLEOTIDE SEQUENCE [LARGE SCALE GENOMIC DNA]</scope>
    <source>
        <strain evidence="4 5">JCM 11839</strain>
    </source>
</reference>
<comment type="similarity">
    <text evidence="1">Belongs to the UDP-glycosyltransferase family.</text>
</comment>
<proteinExistence type="inferred from homology"/>
<protein>
    <recommendedName>
        <fullName evidence="3">Erythromycin biosynthesis protein CIII-like C-terminal domain-containing protein</fullName>
    </recommendedName>
</protein>
<evidence type="ECO:0000256" key="1">
    <source>
        <dbReference type="ARBA" id="ARBA00009995"/>
    </source>
</evidence>
<evidence type="ECO:0000259" key="3">
    <source>
        <dbReference type="Pfam" id="PF06722"/>
    </source>
</evidence>
<dbReference type="InterPro" id="IPR006326">
    <property type="entry name" value="UDPGT_MGT-like"/>
</dbReference>
<name>A0ABX1RMZ5_9PSEU</name>
<gene>
    <name evidence="4" type="ORF">HF577_30215</name>
</gene>
<dbReference type="RefSeq" id="WP_169399391.1">
    <property type="nucleotide sequence ID" value="NZ_BAAAJH010000002.1"/>
</dbReference>
<dbReference type="CDD" id="cd03784">
    <property type="entry name" value="GT1_Gtf-like"/>
    <property type="match status" value="1"/>
</dbReference>
<dbReference type="SUPFAM" id="SSF53756">
    <property type="entry name" value="UDP-Glycosyltransferase/glycogen phosphorylase"/>
    <property type="match status" value="1"/>
</dbReference>
<evidence type="ECO:0000256" key="2">
    <source>
        <dbReference type="ARBA" id="ARBA00022679"/>
    </source>
</evidence>
<dbReference type="PANTHER" id="PTHR48050">
    <property type="entry name" value="STEROL 3-BETA-GLUCOSYLTRANSFERASE"/>
    <property type="match status" value="1"/>
</dbReference>
<dbReference type="InterPro" id="IPR010610">
    <property type="entry name" value="EryCIII-like_C"/>
</dbReference>
<dbReference type="InterPro" id="IPR002213">
    <property type="entry name" value="UDP_glucos_trans"/>
</dbReference>
<keyword evidence="5" id="KW-1185">Reference proteome</keyword>
<evidence type="ECO:0000313" key="5">
    <source>
        <dbReference type="Proteomes" id="UP001296706"/>
    </source>
</evidence>
<dbReference type="EMBL" id="JAAXKY010000143">
    <property type="protein sequence ID" value="NMH81352.1"/>
    <property type="molecule type" value="Genomic_DNA"/>
</dbReference>
<dbReference type="PANTHER" id="PTHR48050:SF13">
    <property type="entry name" value="STEROL 3-BETA-GLUCOSYLTRANSFERASE UGT80A2"/>
    <property type="match status" value="1"/>
</dbReference>
<dbReference type="InterPro" id="IPR050426">
    <property type="entry name" value="Glycosyltransferase_28"/>
</dbReference>
<dbReference type="Pfam" id="PF06722">
    <property type="entry name" value="EryCIII-like_C"/>
    <property type="match status" value="1"/>
</dbReference>
<dbReference type="NCBIfam" id="TIGR01426">
    <property type="entry name" value="MGT"/>
    <property type="match status" value="1"/>
</dbReference>
<feature type="domain" description="Erythromycin biosynthesis protein CIII-like C-terminal" evidence="3">
    <location>
        <begin position="250"/>
        <end position="373"/>
    </location>
</feature>
<evidence type="ECO:0000313" key="4">
    <source>
        <dbReference type="EMBL" id="NMH81352.1"/>
    </source>
</evidence>
<dbReference type="Gene3D" id="3.40.50.2000">
    <property type="entry name" value="Glycogen Phosphorylase B"/>
    <property type="match status" value="2"/>
</dbReference>
<comment type="caution">
    <text evidence="4">The sequence shown here is derived from an EMBL/GenBank/DDBJ whole genome shotgun (WGS) entry which is preliminary data.</text>
</comment>
<organism evidence="4 5">
    <name type="scientific">Pseudonocardia xinjiangensis</name>
    <dbReference type="NCBI Taxonomy" id="75289"/>
    <lineage>
        <taxon>Bacteria</taxon>
        <taxon>Bacillati</taxon>
        <taxon>Actinomycetota</taxon>
        <taxon>Actinomycetes</taxon>
        <taxon>Pseudonocardiales</taxon>
        <taxon>Pseudonocardiaceae</taxon>
        <taxon>Pseudonocardia</taxon>
    </lineage>
</organism>